<name>A0A1V0SH87_9VIRU</name>
<proteinExistence type="predicted"/>
<accession>A0A1V0SH87</accession>
<evidence type="ECO:0000313" key="1">
    <source>
        <dbReference type="EMBL" id="ARF11073.1"/>
    </source>
</evidence>
<reference evidence="1" key="1">
    <citation type="journal article" date="2017" name="Science">
        <title>Giant viruses with an expanded complement of translation system components.</title>
        <authorList>
            <person name="Schulz F."/>
            <person name="Yutin N."/>
            <person name="Ivanova N.N."/>
            <person name="Ortega D.R."/>
            <person name="Lee T.K."/>
            <person name="Vierheilig J."/>
            <person name="Daims H."/>
            <person name="Horn M."/>
            <person name="Wagner M."/>
            <person name="Jensen G.J."/>
            <person name="Kyrpides N.C."/>
            <person name="Koonin E.V."/>
            <person name="Woyke T."/>
        </authorList>
    </citation>
    <scope>NUCLEOTIDE SEQUENCE</scope>
    <source>
        <strain evidence="1">HKV1</strain>
    </source>
</reference>
<protein>
    <submittedName>
        <fullName evidence="1">Uncharacterized protein</fullName>
    </submittedName>
</protein>
<organism evidence="1">
    <name type="scientific">Hokovirus HKV1</name>
    <dbReference type="NCBI Taxonomy" id="1977638"/>
    <lineage>
        <taxon>Viruses</taxon>
        <taxon>Varidnaviria</taxon>
        <taxon>Bamfordvirae</taxon>
        <taxon>Nucleocytoviricota</taxon>
        <taxon>Megaviricetes</taxon>
        <taxon>Imitervirales</taxon>
        <taxon>Mimiviridae</taxon>
        <taxon>Klosneuvirinae</taxon>
        <taxon>Hokovirus</taxon>
    </lineage>
</organism>
<dbReference type="EMBL" id="KY684106">
    <property type="protein sequence ID" value="ARF11073.1"/>
    <property type="molecule type" value="Genomic_DNA"/>
</dbReference>
<gene>
    <name evidence="1" type="ORF">Hokovirus_4_47</name>
</gene>
<sequence>MYNFDEKNISAHFCLMAYLSKKLFFYNDNVPNELIYFQEYIKINKELINIGYIDICNTIYILQNLDYPIKINNLYCKYFKDDDLIIYNLYKFFNDILSNTLDNTLGNTLGNLLKIKIYQNNLHICDLVDTSKNNNNMFIFLDNDNYEVNIQKYLYHNNVKKWEFTSIICYNKYFYIIIKVLHKYYYYCYNNEPIIETIDIKKYEKNIKTECKMIIYELIN</sequence>